<keyword evidence="6 7" id="KW-0349">Heme</keyword>
<dbReference type="Proteomes" id="UP000799291">
    <property type="component" value="Unassembled WGS sequence"/>
</dbReference>
<dbReference type="OrthoDB" id="1103324at2759"/>
<dbReference type="PRINTS" id="PR00463">
    <property type="entry name" value="EP450I"/>
</dbReference>
<dbReference type="PANTHER" id="PTHR46300">
    <property type="entry name" value="P450, PUTATIVE (EUROFUNG)-RELATED-RELATED"/>
    <property type="match status" value="1"/>
</dbReference>
<comment type="similarity">
    <text evidence="1 7">Belongs to the cytochrome P450 family.</text>
</comment>
<protein>
    <submittedName>
        <fullName evidence="9">Cytochrome P450</fullName>
    </submittedName>
</protein>
<evidence type="ECO:0000313" key="9">
    <source>
        <dbReference type="EMBL" id="KAF2677370.1"/>
    </source>
</evidence>
<sequence length="532" mass="60644">MTDYPLLLSATIPFLIALFFFFFFRQSPRRASDFPPGPPPIPILGNIHQIPLQKSYIKFAKWAQQYGPIVGLRLGPQRAIVLNTWTAVRDLLDQRGAIYSSRPTIPLIEHMGITDTHPAFMKYTKNWRRARKSMAEYLKDSEVDKRMSIQDAESSQMMWEILQRPGEYKEAVERSFAAVMLDTVYGRRGTIDVTKRFFKIQDEWTALLDPGAMPPFDVLPFLRYVPDWLTPWRGWRQRAEALKQKKDGVYRGLFQDARERVVQGKVDDSFVARLLEEQEKEGYTDYDLEYVAGLLLEGGADTASTAFSVFVLAMAVFPELQRKAQEEVDGVFGKCMPAAPEGADATKLPYLKACFWEILRWRPGFPTGVPHATTKDDTYQGYSIPANTTVILNTWAIEQNPVDHTSPNAFDPTRFLTSKFGTTHPESDAPPTEADAWRRQSYAFGAGRRVCPGQRMAENSMLLAMAKVVWAFDIVSLEGEGELDLSMETGFTDAFLTAPKEGRIGFEIRGERRREVVEREWERADGLLKRFE</sequence>
<keyword evidence="8" id="KW-0812">Transmembrane</keyword>
<feature type="transmembrane region" description="Helical" evidence="8">
    <location>
        <begin position="6"/>
        <end position="24"/>
    </location>
</feature>
<keyword evidence="8" id="KW-0472">Membrane</keyword>
<name>A0A6G1IH53_9PLEO</name>
<dbReference type="InterPro" id="IPR050364">
    <property type="entry name" value="Cytochrome_P450_fung"/>
</dbReference>
<proteinExistence type="inferred from homology"/>
<reference evidence="9" key="1">
    <citation type="journal article" date="2020" name="Stud. Mycol.">
        <title>101 Dothideomycetes genomes: a test case for predicting lifestyles and emergence of pathogens.</title>
        <authorList>
            <person name="Haridas S."/>
            <person name="Albert R."/>
            <person name="Binder M."/>
            <person name="Bloem J."/>
            <person name="Labutti K."/>
            <person name="Salamov A."/>
            <person name="Andreopoulos B."/>
            <person name="Baker S."/>
            <person name="Barry K."/>
            <person name="Bills G."/>
            <person name="Bluhm B."/>
            <person name="Cannon C."/>
            <person name="Castanera R."/>
            <person name="Culley D."/>
            <person name="Daum C."/>
            <person name="Ezra D."/>
            <person name="Gonzalez J."/>
            <person name="Henrissat B."/>
            <person name="Kuo A."/>
            <person name="Liang C."/>
            <person name="Lipzen A."/>
            <person name="Lutzoni F."/>
            <person name="Magnuson J."/>
            <person name="Mondo S."/>
            <person name="Nolan M."/>
            <person name="Ohm R."/>
            <person name="Pangilinan J."/>
            <person name="Park H.-J."/>
            <person name="Ramirez L."/>
            <person name="Alfaro M."/>
            <person name="Sun H."/>
            <person name="Tritt A."/>
            <person name="Yoshinaga Y."/>
            <person name="Zwiers L.-H."/>
            <person name="Turgeon B."/>
            <person name="Goodwin S."/>
            <person name="Spatafora J."/>
            <person name="Crous P."/>
            <person name="Grigoriev I."/>
        </authorList>
    </citation>
    <scope>NUCLEOTIDE SEQUENCE</scope>
    <source>
        <strain evidence="9">CBS 122367</strain>
    </source>
</reference>
<gene>
    <name evidence="9" type="ORF">K458DRAFT_424033</name>
</gene>
<keyword evidence="4 6" id="KW-0408">Iron</keyword>
<keyword evidence="3 7" id="KW-0560">Oxidoreductase</keyword>
<dbReference type="InterPro" id="IPR036396">
    <property type="entry name" value="Cyt_P450_sf"/>
</dbReference>
<feature type="binding site" description="axial binding residue" evidence="6">
    <location>
        <position position="451"/>
    </location>
    <ligand>
        <name>heme</name>
        <dbReference type="ChEBI" id="CHEBI:30413"/>
    </ligand>
    <ligandPart>
        <name>Fe</name>
        <dbReference type="ChEBI" id="CHEBI:18248"/>
    </ligandPart>
</feature>
<evidence type="ECO:0000256" key="1">
    <source>
        <dbReference type="ARBA" id="ARBA00010617"/>
    </source>
</evidence>
<dbReference type="CDD" id="cd11065">
    <property type="entry name" value="CYP64-like"/>
    <property type="match status" value="1"/>
</dbReference>
<dbReference type="Pfam" id="PF00067">
    <property type="entry name" value="p450"/>
    <property type="match status" value="1"/>
</dbReference>
<accession>A0A6G1IH53</accession>
<dbReference type="InterPro" id="IPR017972">
    <property type="entry name" value="Cyt_P450_CS"/>
</dbReference>
<evidence type="ECO:0000256" key="4">
    <source>
        <dbReference type="ARBA" id="ARBA00023004"/>
    </source>
</evidence>
<dbReference type="EMBL" id="MU005623">
    <property type="protein sequence ID" value="KAF2677370.1"/>
    <property type="molecule type" value="Genomic_DNA"/>
</dbReference>
<keyword evidence="8" id="KW-1133">Transmembrane helix</keyword>
<dbReference type="GO" id="GO:0016705">
    <property type="term" value="F:oxidoreductase activity, acting on paired donors, with incorporation or reduction of molecular oxygen"/>
    <property type="evidence" value="ECO:0007669"/>
    <property type="project" value="InterPro"/>
</dbReference>
<dbReference type="PROSITE" id="PS00086">
    <property type="entry name" value="CYTOCHROME_P450"/>
    <property type="match status" value="1"/>
</dbReference>
<evidence type="ECO:0000313" key="10">
    <source>
        <dbReference type="Proteomes" id="UP000799291"/>
    </source>
</evidence>
<dbReference type="InterPro" id="IPR002401">
    <property type="entry name" value="Cyt_P450_E_grp-I"/>
</dbReference>
<comment type="cofactor">
    <cofactor evidence="6">
        <name>heme</name>
        <dbReference type="ChEBI" id="CHEBI:30413"/>
    </cofactor>
</comment>
<evidence type="ECO:0000256" key="2">
    <source>
        <dbReference type="ARBA" id="ARBA00022723"/>
    </source>
</evidence>
<dbReference type="AlphaFoldDB" id="A0A6G1IH53"/>
<dbReference type="GO" id="GO:0005506">
    <property type="term" value="F:iron ion binding"/>
    <property type="evidence" value="ECO:0007669"/>
    <property type="project" value="InterPro"/>
</dbReference>
<evidence type="ECO:0000256" key="8">
    <source>
        <dbReference type="SAM" id="Phobius"/>
    </source>
</evidence>
<dbReference type="SUPFAM" id="SSF48264">
    <property type="entry name" value="Cytochrome P450"/>
    <property type="match status" value="1"/>
</dbReference>
<dbReference type="InterPro" id="IPR001128">
    <property type="entry name" value="Cyt_P450"/>
</dbReference>
<dbReference type="PANTHER" id="PTHR46300:SF2">
    <property type="entry name" value="CYTOCHROME P450 MONOOXYGENASE ALNH-RELATED"/>
    <property type="match status" value="1"/>
</dbReference>
<organism evidence="9 10">
    <name type="scientific">Lentithecium fluviatile CBS 122367</name>
    <dbReference type="NCBI Taxonomy" id="1168545"/>
    <lineage>
        <taxon>Eukaryota</taxon>
        <taxon>Fungi</taxon>
        <taxon>Dikarya</taxon>
        <taxon>Ascomycota</taxon>
        <taxon>Pezizomycotina</taxon>
        <taxon>Dothideomycetes</taxon>
        <taxon>Pleosporomycetidae</taxon>
        <taxon>Pleosporales</taxon>
        <taxon>Massarineae</taxon>
        <taxon>Lentitheciaceae</taxon>
        <taxon>Lentithecium</taxon>
    </lineage>
</organism>
<dbReference type="GO" id="GO:0004497">
    <property type="term" value="F:monooxygenase activity"/>
    <property type="evidence" value="ECO:0007669"/>
    <property type="project" value="UniProtKB-KW"/>
</dbReference>
<keyword evidence="5 7" id="KW-0503">Monooxygenase</keyword>
<evidence type="ECO:0000256" key="3">
    <source>
        <dbReference type="ARBA" id="ARBA00023002"/>
    </source>
</evidence>
<evidence type="ECO:0000256" key="6">
    <source>
        <dbReference type="PIRSR" id="PIRSR602401-1"/>
    </source>
</evidence>
<keyword evidence="10" id="KW-1185">Reference proteome</keyword>
<keyword evidence="2 6" id="KW-0479">Metal-binding</keyword>
<dbReference type="Gene3D" id="1.10.630.10">
    <property type="entry name" value="Cytochrome P450"/>
    <property type="match status" value="1"/>
</dbReference>
<evidence type="ECO:0000256" key="5">
    <source>
        <dbReference type="ARBA" id="ARBA00023033"/>
    </source>
</evidence>
<dbReference type="GO" id="GO:0020037">
    <property type="term" value="F:heme binding"/>
    <property type="evidence" value="ECO:0007669"/>
    <property type="project" value="InterPro"/>
</dbReference>
<evidence type="ECO:0000256" key="7">
    <source>
        <dbReference type="RuleBase" id="RU000461"/>
    </source>
</evidence>